<evidence type="ECO:0000256" key="1">
    <source>
        <dbReference type="SAM" id="MobiDB-lite"/>
    </source>
</evidence>
<feature type="region of interest" description="Disordered" evidence="1">
    <location>
        <begin position="186"/>
        <end position="235"/>
    </location>
</feature>
<evidence type="ECO:0000313" key="2">
    <source>
        <dbReference type="EMBL" id="CAE7904190.1"/>
    </source>
</evidence>
<gene>
    <name evidence="2" type="ORF">SNEC2469_LOCUS30552</name>
</gene>
<dbReference type="OrthoDB" id="10288349at2759"/>
<feature type="non-terminal residue" evidence="2">
    <location>
        <position position="235"/>
    </location>
</feature>
<dbReference type="EMBL" id="CAJNJA010071536">
    <property type="protein sequence ID" value="CAE7904190.1"/>
    <property type="molecule type" value="Genomic_DNA"/>
</dbReference>
<organism evidence="2 3">
    <name type="scientific">Symbiodinium necroappetens</name>
    <dbReference type="NCBI Taxonomy" id="1628268"/>
    <lineage>
        <taxon>Eukaryota</taxon>
        <taxon>Sar</taxon>
        <taxon>Alveolata</taxon>
        <taxon>Dinophyceae</taxon>
        <taxon>Suessiales</taxon>
        <taxon>Symbiodiniaceae</taxon>
        <taxon>Symbiodinium</taxon>
    </lineage>
</organism>
<protein>
    <recommendedName>
        <fullName evidence="4">Core-binding (CB) domain-containing protein</fullName>
    </recommendedName>
</protein>
<proteinExistence type="predicted"/>
<name>A0A813BGR2_9DINO</name>
<dbReference type="Proteomes" id="UP000601435">
    <property type="component" value="Unassembled WGS sequence"/>
</dbReference>
<accession>A0A813BGR2</accession>
<sequence length="235" mass="25477">LVSRASQENNRKEACLLEWQEILLLIGSASGLQSSLANSKYPRALLKKSLEKYTAGTLERYLAAAKQFLDFLGLSNLTVLTIDVAFLADFLHACERSLEEDRELCKIGTSAAPTAHKIFASSSEAFYWLYMEASDSVTYNGSASTAYPSPALAYEAAWIATESAMGMPVITDFILPVLTNLGGLHQAGPGDVGRKPSGPRKRHANTKALLVEKFANQAHSSSESEDEQVGARKSE</sequence>
<feature type="non-terminal residue" evidence="2">
    <location>
        <position position="1"/>
    </location>
</feature>
<evidence type="ECO:0000313" key="3">
    <source>
        <dbReference type="Proteomes" id="UP000601435"/>
    </source>
</evidence>
<keyword evidence="3" id="KW-1185">Reference proteome</keyword>
<reference evidence="2" key="1">
    <citation type="submission" date="2021-02" db="EMBL/GenBank/DDBJ databases">
        <authorList>
            <person name="Dougan E. K."/>
            <person name="Rhodes N."/>
            <person name="Thang M."/>
            <person name="Chan C."/>
        </authorList>
    </citation>
    <scope>NUCLEOTIDE SEQUENCE</scope>
</reference>
<evidence type="ECO:0008006" key="4">
    <source>
        <dbReference type="Google" id="ProtNLM"/>
    </source>
</evidence>
<comment type="caution">
    <text evidence="2">The sequence shown here is derived from an EMBL/GenBank/DDBJ whole genome shotgun (WGS) entry which is preliminary data.</text>
</comment>
<dbReference type="AlphaFoldDB" id="A0A813BGR2"/>